<dbReference type="InterPro" id="IPR042536">
    <property type="entry name" value="TFIIIC_tauA_Sfc1"/>
</dbReference>
<feature type="domain" description="Transcription factor IIIC subunit 5 HTH" evidence="6">
    <location>
        <begin position="185"/>
        <end position="349"/>
    </location>
</feature>
<reference evidence="9" key="1">
    <citation type="submission" date="2025-08" db="UniProtKB">
        <authorList>
            <consortium name="RefSeq"/>
        </authorList>
    </citation>
    <scope>IDENTIFICATION</scope>
    <source>
        <tissue evidence="9">Entire body</tissue>
    </source>
</reference>
<dbReference type="AlphaFoldDB" id="A0A1W4XK46"/>
<evidence type="ECO:0000259" key="6">
    <source>
        <dbReference type="Pfam" id="PF09734"/>
    </source>
</evidence>
<evidence type="ECO:0000256" key="4">
    <source>
        <dbReference type="ARBA" id="ARBA00023242"/>
    </source>
</evidence>
<dbReference type="Pfam" id="PF09734">
    <property type="entry name" value="Tau95"/>
    <property type="match status" value="1"/>
</dbReference>
<sequence>MFKLKIVDDNTNPNKEGGSTVHEHFHDFSRKLMCIEYPGIVNNVDKMLETLGGLNTLEMEVGTRKKYIELKFRPDDMYSKSCYGDKEKKPGILVKIKIRQPKVNLTSQELKENCAPIYEYDVVGVTAMTVKFKRMCDFQYLPLIPKDEKESSSSQLINIHNSIFPKTLPSLSYLMSDDAKNLPLFFPPGVFSRHSRPIDIRYDRSEVFKKSSRPEIANRYLPKRKNALEEEGKHIVTNTRKSRTTHTVFMKFEDQSCPSKPPPLEMCPIVKIDLSDELEKIKQLFSDRPIWSKTGIQHHTQISSTRLKHLISHVAYHMVTGPWRIMWVRFGCDPRKDPNMRIYQTFDYRIRAVAGLKARVSARATPKAYGFHGDLTNIKKFRLEDHLFDDNKTAEVPTENHYILRPGVIPAFRQTLYQYCDLQLPEIQLMFEKLPKVPPDAKCHPKNGWLPENFTNQCREIVNQYVLEAVDSTSPLQDQADINNDLRETEDDMDEEEGRLYDSDSSGEENENNDYQSDEIIDEEEIRDMESFLEDIIKDSY</sequence>
<evidence type="ECO:0000256" key="3">
    <source>
        <dbReference type="ARBA" id="ARBA00023163"/>
    </source>
</evidence>
<evidence type="ECO:0000256" key="1">
    <source>
        <dbReference type="ARBA" id="ARBA00004123"/>
    </source>
</evidence>
<dbReference type="Gene3D" id="3.30.200.160">
    <property type="entry name" value="TFIIIC, subcomplex tauA, subunit Sfc1, barrel domain"/>
    <property type="match status" value="1"/>
</dbReference>
<name>A0A1W4XK46_AGRPL</name>
<dbReference type="InterPro" id="IPR019136">
    <property type="entry name" value="TF_IIIC_su-5_HTH"/>
</dbReference>
<dbReference type="Proteomes" id="UP000192223">
    <property type="component" value="Unplaced"/>
</dbReference>
<dbReference type="GO" id="GO:0005634">
    <property type="term" value="C:nucleus"/>
    <property type="evidence" value="ECO:0007669"/>
    <property type="project" value="UniProtKB-SubCell"/>
</dbReference>
<evidence type="ECO:0000256" key="5">
    <source>
        <dbReference type="SAM" id="MobiDB-lite"/>
    </source>
</evidence>
<feature type="region of interest" description="Disordered" evidence="5">
    <location>
        <begin position="476"/>
        <end position="521"/>
    </location>
</feature>
<dbReference type="InterPro" id="IPR041499">
    <property type="entry name" value="Tfc1/Sfc1_N"/>
</dbReference>
<dbReference type="GeneID" id="108742190"/>
<dbReference type="RefSeq" id="XP_018332760.1">
    <property type="nucleotide sequence ID" value="XM_018477258.2"/>
</dbReference>
<dbReference type="GO" id="GO:0001003">
    <property type="term" value="F:RNA polymerase III type 2 promoter sequence-specific DNA binding"/>
    <property type="evidence" value="ECO:0007669"/>
    <property type="project" value="TreeGrafter"/>
</dbReference>
<dbReference type="GO" id="GO:0001002">
    <property type="term" value="F:RNA polymerase III type 1 promoter sequence-specific DNA binding"/>
    <property type="evidence" value="ECO:0007669"/>
    <property type="project" value="TreeGrafter"/>
</dbReference>
<dbReference type="Pfam" id="PF17682">
    <property type="entry name" value="Tau95_N"/>
    <property type="match status" value="1"/>
</dbReference>
<proteinExistence type="predicted"/>
<dbReference type="OrthoDB" id="5598268at2759"/>
<organism evidence="8 9">
    <name type="scientific">Agrilus planipennis</name>
    <name type="common">Emerald ash borer</name>
    <name type="synonym">Agrilus marcopoli</name>
    <dbReference type="NCBI Taxonomy" id="224129"/>
    <lineage>
        <taxon>Eukaryota</taxon>
        <taxon>Metazoa</taxon>
        <taxon>Ecdysozoa</taxon>
        <taxon>Arthropoda</taxon>
        <taxon>Hexapoda</taxon>
        <taxon>Insecta</taxon>
        <taxon>Pterygota</taxon>
        <taxon>Neoptera</taxon>
        <taxon>Endopterygota</taxon>
        <taxon>Coleoptera</taxon>
        <taxon>Polyphaga</taxon>
        <taxon>Elateriformia</taxon>
        <taxon>Buprestoidea</taxon>
        <taxon>Buprestidae</taxon>
        <taxon>Agrilinae</taxon>
        <taxon>Agrilus</taxon>
    </lineage>
</organism>
<dbReference type="InParanoid" id="A0A1W4XK46"/>
<dbReference type="PANTHER" id="PTHR13230:SF5">
    <property type="entry name" value="GENERAL TRANSCRIPTION FACTOR 3C POLYPEPTIDE 5"/>
    <property type="match status" value="1"/>
</dbReference>
<evidence type="ECO:0000313" key="8">
    <source>
        <dbReference type="Proteomes" id="UP000192223"/>
    </source>
</evidence>
<dbReference type="FunCoup" id="A0A1W4XK46">
    <property type="interactions" value="613"/>
</dbReference>
<dbReference type="InterPro" id="IPR040454">
    <property type="entry name" value="TF_IIIC_Tfc1/Sfc1"/>
</dbReference>
<accession>A0A1W4XK46</accession>
<protein>
    <submittedName>
        <fullName evidence="9">General transcription factor 3C polypeptide 5</fullName>
    </submittedName>
</protein>
<evidence type="ECO:0000313" key="9">
    <source>
        <dbReference type="RefSeq" id="XP_018332760.1"/>
    </source>
</evidence>
<evidence type="ECO:0000256" key="2">
    <source>
        <dbReference type="ARBA" id="ARBA00023125"/>
    </source>
</evidence>
<keyword evidence="2" id="KW-0238">DNA-binding</keyword>
<dbReference type="GO" id="GO:0006384">
    <property type="term" value="P:transcription initiation at RNA polymerase III promoter"/>
    <property type="evidence" value="ECO:0007669"/>
    <property type="project" value="InterPro"/>
</dbReference>
<feature type="domain" description="Transcription factor IIIC subunit Tfc1/Sfc1 triple barrel" evidence="7">
    <location>
        <begin position="33"/>
        <end position="141"/>
    </location>
</feature>
<dbReference type="KEGG" id="apln:108742190"/>
<dbReference type="STRING" id="224129.A0A1W4XK46"/>
<evidence type="ECO:0000259" key="7">
    <source>
        <dbReference type="Pfam" id="PF17682"/>
    </source>
</evidence>
<dbReference type="GO" id="GO:0000127">
    <property type="term" value="C:transcription factor TFIIIC complex"/>
    <property type="evidence" value="ECO:0007669"/>
    <property type="project" value="InterPro"/>
</dbReference>
<feature type="compositionally biased region" description="Acidic residues" evidence="5">
    <location>
        <begin position="505"/>
        <end position="521"/>
    </location>
</feature>
<keyword evidence="8" id="KW-1185">Reference proteome</keyword>
<comment type="subcellular location">
    <subcellularLocation>
        <location evidence="1">Nucleus</location>
    </subcellularLocation>
</comment>
<gene>
    <name evidence="9" type="primary">LOC108742190</name>
</gene>
<keyword evidence="4" id="KW-0539">Nucleus</keyword>
<dbReference type="PANTHER" id="PTHR13230">
    <property type="entry name" value="GENERAL TRANSCRIPTION FACTOR IIIC, POLYPEPTIDE 5"/>
    <property type="match status" value="1"/>
</dbReference>
<feature type="compositionally biased region" description="Acidic residues" evidence="5">
    <location>
        <begin position="488"/>
        <end position="497"/>
    </location>
</feature>
<feature type="region of interest" description="Disordered" evidence="5">
    <location>
        <begin position="1"/>
        <end position="20"/>
    </location>
</feature>
<keyword evidence="3" id="KW-0804">Transcription</keyword>